<reference evidence="2" key="1">
    <citation type="journal article" date="2014" name="Front. Microbiol.">
        <title>High frequency of phylogenetically diverse reductive dehalogenase-homologous genes in deep subseafloor sedimentary metagenomes.</title>
        <authorList>
            <person name="Kawai M."/>
            <person name="Futagami T."/>
            <person name="Toyoda A."/>
            <person name="Takaki Y."/>
            <person name="Nishi S."/>
            <person name="Hori S."/>
            <person name="Arai W."/>
            <person name="Tsubouchi T."/>
            <person name="Morono Y."/>
            <person name="Uchiyama I."/>
            <person name="Ito T."/>
            <person name="Fujiyama A."/>
            <person name="Inagaki F."/>
            <person name="Takami H."/>
        </authorList>
    </citation>
    <scope>NUCLEOTIDE SEQUENCE</scope>
    <source>
        <strain evidence="2">Expedition CK06-06</strain>
    </source>
</reference>
<proteinExistence type="predicted"/>
<sequence length="68" mass="7711">CAELSKTLAELRLILEKVNNGQGTAAKLINDGRLYENLLENTQQMQVLLEELRALIAKYREKGIKVKL</sequence>
<feature type="non-terminal residue" evidence="2">
    <location>
        <position position="1"/>
    </location>
</feature>
<dbReference type="AlphaFoldDB" id="X1AQL9"/>
<keyword evidence="1" id="KW-0175">Coiled coil</keyword>
<comment type="caution">
    <text evidence="2">The sequence shown here is derived from an EMBL/GenBank/DDBJ whole genome shotgun (WGS) entry which is preliminary data.</text>
</comment>
<organism evidence="2">
    <name type="scientific">marine sediment metagenome</name>
    <dbReference type="NCBI Taxonomy" id="412755"/>
    <lineage>
        <taxon>unclassified sequences</taxon>
        <taxon>metagenomes</taxon>
        <taxon>ecological metagenomes</taxon>
    </lineage>
</organism>
<accession>X1AQL9</accession>
<gene>
    <name evidence="2" type="ORF">S01H4_26456</name>
</gene>
<dbReference type="EMBL" id="BART01012761">
    <property type="protein sequence ID" value="GAG85025.1"/>
    <property type="molecule type" value="Genomic_DNA"/>
</dbReference>
<name>X1AQL9_9ZZZZ</name>
<protein>
    <submittedName>
        <fullName evidence="2">Uncharacterized protein</fullName>
    </submittedName>
</protein>
<feature type="coiled-coil region" evidence="1">
    <location>
        <begin position="35"/>
        <end position="62"/>
    </location>
</feature>
<evidence type="ECO:0000313" key="2">
    <source>
        <dbReference type="EMBL" id="GAG85025.1"/>
    </source>
</evidence>
<evidence type="ECO:0000256" key="1">
    <source>
        <dbReference type="SAM" id="Coils"/>
    </source>
</evidence>